<feature type="transmembrane region" description="Helical" evidence="6">
    <location>
        <begin position="423"/>
        <end position="447"/>
    </location>
</feature>
<keyword evidence="4 6" id="KW-1133">Transmembrane helix</keyword>
<dbReference type="SUPFAM" id="SSF161070">
    <property type="entry name" value="SNF-like"/>
    <property type="match status" value="1"/>
</dbReference>
<evidence type="ECO:0000313" key="8">
    <source>
        <dbReference type="Proteomes" id="UP000095765"/>
    </source>
</evidence>
<dbReference type="NCBIfam" id="NF037979">
    <property type="entry name" value="Na_transp"/>
    <property type="match status" value="1"/>
</dbReference>
<dbReference type="InterPro" id="IPR037272">
    <property type="entry name" value="SNS_sf"/>
</dbReference>
<feature type="transmembrane region" description="Helical" evidence="6">
    <location>
        <begin position="313"/>
        <end position="334"/>
    </location>
</feature>
<accession>A0A174M876</accession>
<feature type="transmembrane region" description="Helical" evidence="6">
    <location>
        <begin position="43"/>
        <end position="65"/>
    </location>
</feature>
<feature type="transmembrane region" description="Helical" evidence="6">
    <location>
        <begin position="380"/>
        <end position="402"/>
    </location>
</feature>
<dbReference type="CDD" id="cd10336">
    <property type="entry name" value="SLC6sbd_Tyt1-Like"/>
    <property type="match status" value="1"/>
</dbReference>
<dbReference type="GO" id="GO:0016020">
    <property type="term" value="C:membrane"/>
    <property type="evidence" value="ECO:0007669"/>
    <property type="project" value="UniProtKB-SubCell"/>
</dbReference>
<feature type="transmembrane region" description="Helical" evidence="6">
    <location>
        <begin position="188"/>
        <end position="207"/>
    </location>
</feature>
<dbReference type="PANTHER" id="PTHR42948:SF1">
    <property type="entry name" value="TRANSPORTER"/>
    <property type="match status" value="1"/>
</dbReference>
<dbReference type="EMBL" id="CZBE01000002">
    <property type="protein sequence ID" value="CUP30250.1"/>
    <property type="molecule type" value="Genomic_DNA"/>
</dbReference>
<dbReference type="OrthoDB" id="9762833at2"/>
<feature type="transmembrane region" description="Helical" evidence="6">
    <location>
        <begin position="158"/>
        <end position="176"/>
    </location>
</feature>
<sequence>MAASGNTTANRDGFSSKLGFILACVGSAVGMGNIWLFPVRMATYGGAFLLVYLIFDIVLGLSGVIGEMSFGRATRNGPVGAFGTACASRGESKRKLGSIIGGIPMVGALMLAIGYSVVVGWIFKYTFGSFTGSTLAPTDVDGFGAAFGAVSSSFGNNVWLIVALVVTFGIMTLGIASGIEKANKIMIPLFYVMFIGLAIYVAVQPGAADGYRWMFTIDPEVFKDPMMYVYALGQSFFSLSLAGNGTVIYGSYLSDDEDVVSSAIITAIFDTCAAMLAALVIIPAMATTGAELTSGGPGLMFISLPHLFSNMPGGHIVVIVFFVAVLFAGLTSLVNLFEAPIATLQDNLKFSRAKAVISIGVVGIVVAMVIQGIVSQWMDFVSIYICPLGAGLAGIMFAWVWGRKAVESAVSKGRSKPIGSWYYPLYKYCFCLLTMAVFVAGIVFGGIG</sequence>
<evidence type="ECO:0000256" key="5">
    <source>
        <dbReference type="ARBA" id="ARBA00023136"/>
    </source>
</evidence>
<comment type="subcellular location">
    <subcellularLocation>
        <location evidence="1">Membrane</location>
        <topology evidence="1">Multi-pass membrane protein</topology>
    </subcellularLocation>
</comment>
<evidence type="ECO:0000313" key="7">
    <source>
        <dbReference type="EMBL" id="CUP30250.1"/>
    </source>
</evidence>
<feature type="transmembrane region" description="Helical" evidence="6">
    <location>
        <begin position="227"/>
        <end position="252"/>
    </location>
</feature>
<feature type="transmembrane region" description="Helical" evidence="6">
    <location>
        <begin position="264"/>
        <end position="286"/>
    </location>
</feature>
<dbReference type="RefSeq" id="WP_055243891.1">
    <property type="nucleotide sequence ID" value="NZ_CZBE01000002.1"/>
</dbReference>
<dbReference type="PRINTS" id="PR00176">
    <property type="entry name" value="NANEUSMPORT"/>
</dbReference>
<dbReference type="PROSITE" id="PS50267">
    <property type="entry name" value="NA_NEUROTRAN_SYMP_3"/>
    <property type="match status" value="1"/>
</dbReference>
<dbReference type="Pfam" id="PF00209">
    <property type="entry name" value="SNF"/>
    <property type="match status" value="2"/>
</dbReference>
<keyword evidence="3 6" id="KW-0812">Transmembrane</keyword>
<dbReference type="AlphaFoldDB" id="A0A174M876"/>
<protein>
    <submittedName>
        <fullName evidence="7">Na+-dependent transporters of the SNF family</fullName>
    </submittedName>
</protein>
<proteinExistence type="predicted"/>
<feature type="transmembrane region" description="Helical" evidence="6">
    <location>
        <begin position="355"/>
        <end position="374"/>
    </location>
</feature>
<keyword evidence="2" id="KW-0813">Transport</keyword>
<name>A0A174M876_9FIRM</name>
<evidence type="ECO:0000256" key="2">
    <source>
        <dbReference type="ARBA" id="ARBA00022448"/>
    </source>
</evidence>
<evidence type="ECO:0000256" key="4">
    <source>
        <dbReference type="ARBA" id="ARBA00022989"/>
    </source>
</evidence>
<keyword evidence="5 6" id="KW-0472">Membrane</keyword>
<dbReference type="Proteomes" id="UP000095765">
    <property type="component" value="Unassembled WGS sequence"/>
</dbReference>
<dbReference type="InterPro" id="IPR047218">
    <property type="entry name" value="YocR/YhdH-like"/>
</dbReference>
<evidence type="ECO:0000256" key="1">
    <source>
        <dbReference type="ARBA" id="ARBA00004141"/>
    </source>
</evidence>
<evidence type="ECO:0000256" key="6">
    <source>
        <dbReference type="SAM" id="Phobius"/>
    </source>
</evidence>
<dbReference type="PANTHER" id="PTHR42948">
    <property type="entry name" value="TRANSPORTER"/>
    <property type="match status" value="1"/>
</dbReference>
<reference evidence="7 8" key="1">
    <citation type="submission" date="2015-09" db="EMBL/GenBank/DDBJ databases">
        <authorList>
            <consortium name="Pathogen Informatics"/>
        </authorList>
    </citation>
    <scope>NUCLEOTIDE SEQUENCE [LARGE SCALE GENOMIC DNA]</scope>
    <source>
        <strain evidence="7 8">2789STDY5834939</strain>
    </source>
</reference>
<organism evidence="7 8">
    <name type="scientific">Anaerotruncus colihominis</name>
    <dbReference type="NCBI Taxonomy" id="169435"/>
    <lineage>
        <taxon>Bacteria</taxon>
        <taxon>Bacillati</taxon>
        <taxon>Bacillota</taxon>
        <taxon>Clostridia</taxon>
        <taxon>Eubacteriales</taxon>
        <taxon>Oscillospiraceae</taxon>
        <taxon>Anaerotruncus</taxon>
    </lineage>
</organism>
<feature type="transmembrane region" description="Helical" evidence="6">
    <location>
        <begin position="99"/>
        <end position="123"/>
    </location>
</feature>
<dbReference type="InterPro" id="IPR000175">
    <property type="entry name" value="Na/ntran_symport"/>
</dbReference>
<evidence type="ECO:0000256" key="3">
    <source>
        <dbReference type="ARBA" id="ARBA00022692"/>
    </source>
</evidence>
<feature type="transmembrane region" description="Helical" evidence="6">
    <location>
        <begin position="18"/>
        <end position="37"/>
    </location>
</feature>
<gene>
    <name evidence="7" type="ORF">ERS852551_00370</name>
</gene>